<name>A0A939E8W3_9HYPH</name>
<accession>A0A939E8W3</accession>
<dbReference type="Pfam" id="PF02571">
    <property type="entry name" value="CbiJ"/>
    <property type="match status" value="1"/>
</dbReference>
<dbReference type="PANTHER" id="PTHR36925">
    <property type="entry name" value="COBALT-PRECORRIN-6A REDUCTASE"/>
    <property type="match status" value="1"/>
</dbReference>
<proteinExistence type="predicted"/>
<gene>
    <name evidence="4" type="ORF">JF539_00340</name>
</gene>
<keyword evidence="2" id="KW-0169">Cobalamin biosynthesis</keyword>
<dbReference type="NCBIfam" id="NF005968">
    <property type="entry name" value="PRK08057.1-2"/>
    <property type="match status" value="1"/>
</dbReference>
<dbReference type="PANTHER" id="PTHR36925:SF1">
    <property type="entry name" value="COBALT-PRECORRIN-6A REDUCTASE"/>
    <property type="match status" value="1"/>
</dbReference>
<dbReference type="EC" id="1.3.1.106" evidence="4"/>
<dbReference type="GO" id="GO:0009236">
    <property type="term" value="P:cobalamin biosynthetic process"/>
    <property type="evidence" value="ECO:0007669"/>
    <property type="project" value="UniProtKB-KW"/>
</dbReference>
<dbReference type="EMBL" id="JAEKJZ010000001">
    <property type="protein sequence ID" value="MBN9668762.1"/>
    <property type="molecule type" value="Genomic_DNA"/>
</dbReference>
<dbReference type="PROSITE" id="PS51014">
    <property type="entry name" value="COBK_CBIJ"/>
    <property type="match status" value="1"/>
</dbReference>
<reference evidence="4" key="1">
    <citation type="submission" date="2020-12" db="EMBL/GenBank/DDBJ databases">
        <title>Oil enriched cultivation method for isolating marine PHA-producing bacteria.</title>
        <authorList>
            <person name="Zheng W."/>
            <person name="Yu S."/>
            <person name="Huang Y."/>
        </authorList>
    </citation>
    <scope>NUCLEOTIDE SEQUENCE</scope>
    <source>
        <strain evidence="4">SY-2-12</strain>
    </source>
</reference>
<keyword evidence="3 4" id="KW-0560">Oxidoreductase</keyword>
<evidence type="ECO:0000313" key="5">
    <source>
        <dbReference type="Proteomes" id="UP000664096"/>
    </source>
</evidence>
<dbReference type="Proteomes" id="UP000664096">
    <property type="component" value="Unassembled WGS sequence"/>
</dbReference>
<dbReference type="InterPro" id="IPR003723">
    <property type="entry name" value="Precorrin-6x_reduct"/>
</dbReference>
<evidence type="ECO:0000313" key="4">
    <source>
        <dbReference type="EMBL" id="MBN9668762.1"/>
    </source>
</evidence>
<dbReference type="AlphaFoldDB" id="A0A939E8W3"/>
<protein>
    <submittedName>
        <fullName evidence="4">Cobalt-precorrin-6A reductase</fullName>
        <ecNumber evidence="4">1.3.1.106</ecNumber>
    </submittedName>
</protein>
<evidence type="ECO:0000256" key="3">
    <source>
        <dbReference type="ARBA" id="ARBA00023002"/>
    </source>
</evidence>
<evidence type="ECO:0000256" key="1">
    <source>
        <dbReference type="ARBA" id="ARBA00004953"/>
    </source>
</evidence>
<dbReference type="GO" id="GO:0016994">
    <property type="term" value="F:precorrin-6A reductase activity"/>
    <property type="evidence" value="ECO:0007669"/>
    <property type="project" value="InterPro"/>
</dbReference>
<organism evidence="4 5">
    <name type="scientific">Roseibium aggregatum</name>
    <dbReference type="NCBI Taxonomy" id="187304"/>
    <lineage>
        <taxon>Bacteria</taxon>
        <taxon>Pseudomonadati</taxon>
        <taxon>Pseudomonadota</taxon>
        <taxon>Alphaproteobacteria</taxon>
        <taxon>Hyphomicrobiales</taxon>
        <taxon>Stappiaceae</taxon>
        <taxon>Roseibium</taxon>
    </lineage>
</organism>
<sequence length="257" mass="27485">MTLEGNHILLLCGTHEARLLAGCLARDHADTRVTASFAGAIRDLPDPGVPVRVGGFGGAAALTAYLREEAVSLLVDATHPFAAQISRNAWEASEAAGTPLIRLERPAWRAGPSDIWQPVASIEKAVAALPGGARAFLAVGRKEIELFYGRTDIYGLVRAIEAPVTPLPGHWDLVLERPSSACEKERSLLVDRGITHVVTKNSGGTGSFAKIEAARDLRLPVIVIERPRLPATQTVSNVREALDKINIVLSSQSPKET</sequence>
<comment type="caution">
    <text evidence="4">The sequence shown here is derived from an EMBL/GenBank/DDBJ whole genome shotgun (WGS) entry which is preliminary data.</text>
</comment>
<comment type="pathway">
    <text evidence="1">Cofactor biosynthesis; adenosylcobalamin biosynthesis.</text>
</comment>
<evidence type="ECO:0000256" key="2">
    <source>
        <dbReference type="ARBA" id="ARBA00022573"/>
    </source>
</evidence>